<dbReference type="OMA" id="MYEMMAS"/>
<dbReference type="OrthoDB" id="6435013at2759"/>
<dbReference type="AlphaFoldDB" id="A0A087UZN1"/>
<accession>A0A087UZN1</accession>
<dbReference type="EMBL" id="KK122496">
    <property type="protein sequence ID" value="KFM82820.1"/>
    <property type="molecule type" value="Genomic_DNA"/>
</dbReference>
<dbReference type="Proteomes" id="UP000054359">
    <property type="component" value="Unassembled WGS sequence"/>
</dbReference>
<name>A0A087UZN1_STEMI</name>
<reference evidence="1 2" key="1">
    <citation type="submission" date="2013-11" db="EMBL/GenBank/DDBJ databases">
        <title>Genome sequencing of Stegodyphus mimosarum.</title>
        <authorList>
            <person name="Bechsgaard J."/>
        </authorList>
    </citation>
    <scope>NUCLEOTIDE SEQUENCE [LARGE SCALE GENOMIC DNA]</scope>
</reference>
<proteinExistence type="predicted"/>
<protein>
    <submittedName>
        <fullName evidence="1">Uncharacterized protein</fullName>
    </submittedName>
</protein>
<organism evidence="1 2">
    <name type="scientific">Stegodyphus mimosarum</name>
    <name type="common">African social velvet spider</name>
    <dbReference type="NCBI Taxonomy" id="407821"/>
    <lineage>
        <taxon>Eukaryota</taxon>
        <taxon>Metazoa</taxon>
        <taxon>Ecdysozoa</taxon>
        <taxon>Arthropoda</taxon>
        <taxon>Chelicerata</taxon>
        <taxon>Arachnida</taxon>
        <taxon>Araneae</taxon>
        <taxon>Araneomorphae</taxon>
        <taxon>Entelegynae</taxon>
        <taxon>Eresoidea</taxon>
        <taxon>Eresidae</taxon>
        <taxon>Stegodyphus</taxon>
    </lineage>
</organism>
<evidence type="ECO:0000313" key="2">
    <source>
        <dbReference type="Proteomes" id="UP000054359"/>
    </source>
</evidence>
<sequence length="117" mass="13312">MRLDHFYKDLINNSDFKELWNVVKLVLILSHGNATVESGFSVNNDMLVENLQETSLTAMRTVYDAIKVNGGVMNINITPDMLRYARSAGGAYHQALENKRLCDNKRKKILLDKIKAQ</sequence>
<evidence type="ECO:0000313" key="1">
    <source>
        <dbReference type="EMBL" id="KFM82820.1"/>
    </source>
</evidence>
<keyword evidence="2" id="KW-1185">Reference proteome</keyword>
<feature type="non-terminal residue" evidence="1">
    <location>
        <position position="117"/>
    </location>
</feature>
<gene>
    <name evidence="1" type="ORF">X975_20301</name>
</gene>